<evidence type="ECO:0008006" key="9">
    <source>
        <dbReference type="Google" id="ProtNLM"/>
    </source>
</evidence>
<reference evidence="7" key="1">
    <citation type="submission" date="2023-11" db="EMBL/GenBank/DDBJ databases">
        <title>Genome assemblies of two species of porcelain crab, Petrolisthes cinctipes and Petrolisthes manimaculis (Anomura: Porcellanidae).</title>
        <authorList>
            <person name="Angst P."/>
        </authorList>
    </citation>
    <scope>NUCLEOTIDE SEQUENCE</scope>
    <source>
        <strain evidence="7">PB745_02</strain>
        <tissue evidence="7">Gill</tissue>
    </source>
</reference>
<feature type="coiled-coil region" evidence="5">
    <location>
        <begin position="493"/>
        <end position="626"/>
    </location>
</feature>
<comment type="caution">
    <text evidence="7">The sequence shown here is derived from an EMBL/GenBank/DDBJ whole genome shotgun (WGS) entry which is preliminary data.</text>
</comment>
<proteinExistence type="predicted"/>
<dbReference type="InterPro" id="IPR052116">
    <property type="entry name" value="Centro_Cilium_Assembly"/>
</dbReference>
<dbReference type="GO" id="GO:0005813">
    <property type="term" value="C:centrosome"/>
    <property type="evidence" value="ECO:0007669"/>
    <property type="project" value="UniProtKB-SubCell"/>
</dbReference>
<dbReference type="AlphaFoldDB" id="A0AAE1QJ86"/>
<keyword evidence="8" id="KW-1185">Reference proteome</keyword>
<dbReference type="EMBL" id="JAWZYT010000149">
    <property type="protein sequence ID" value="KAK4327413.1"/>
    <property type="molecule type" value="Genomic_DNA"/>
</dbReference>
<evidence type="ECO:0000256" key="6">
    <source>
        <dbReference type="SAM" id="MobiDB-lite"/>
    </source>
</evidence>
<evidence type="ECO:0000256" key="5">
    <source>
        <dbReference type="SAM" id="Coils"/>
    </source>
</evidence>
<feature type="coiled-coil region" evidence="5">
    <location>
        <begin position="286"/>
        <end position="391"/>
    </location>
</feature>
<name>A0AAE1QJ86_9EUCA</name>
<dbReference type="GO" id="GO:0005886">
    <property type="term" value="C:plasma membrane"/>
    <property type="evidence" value="ECO:0007669"/>
    <property type="project" value="TreeGrafter"/>
</dbReference>
<dbReference type="Proteomes" id="UP001292094">
    <property type="component" value="Unassembled WGS sequence"/>
</dbReference>
<dbReference type="PANTHER" id="PTHR23170:SF3">
    <property type="entry name" value="LEUCINE-RICH REPEAT-CONTAINING PROTEIN 45"/>
    <property type="match status" value="1"/>
</dbReference>
<comment type="subcellular location">
    <subcellularLocation>
        <location evidence="1">Cytoplasm</location>
        <location evidence="1">Cytoskeleton</location>
        <location evidence="1">Microtubule organizing center</location>
        <location evidence="1">Centrosome</location>
    </subcellularLocation>
</comment>
<gene>
    <name evidence="7" type="ORF">Pmani_002078</name>
</gene>
<keyword evidence="2" id="KW-0963">Cytoplasm</keyword>
<sequence>MSGTLSLSEIYVELCKNHNIEVQECVQKALLHNSLVLDLSNQTLDIGTCAVLGKLLHFSQTLTKLSLEDCLLKEESMKSLLLGLCGNSSVRTLSLKGNNIQIFTTTALSKMIRHNHTIVRLSLEWNYLGLCSDSFTLLCEALGSNISLQYLDLRSNQLGVEAALPLSKALTRNCALLSLDLRWNSLSKVGGKALLESLQHNHTLTKISLPGNNVPPDIISAIDAHVNQNAQLLKVQQEYTSQANLLKKQMEEQEQHSLCQVEHLERSLAERDRTINTTLRDGIFHVGQLEEEVRAKTQEVEAQTAKYELVSSALRLSQERVSTLEDTLASMETHSQQAQEATLTLQKENRETLERTLREHNEESRTLQKTITQLEAEVGELQFIRENQKKQIFDFKETVCSLQSEVKGIRLECEDVIAVETGKYKEKLKELEQQQTTQMLQLRSQHSQTESEWRESLRVCEVQCSELNAEMVTLRSTLSSERTSTHTHLQSLKKQLKAEHNSAMRSLEEQLQLCVERHEEAEDRVRALSGTNTTLTATNTRLKAEILTLTNELAEMRANVDKKNEEVREAEKKVRLEYSCQEEELRQCKEQSTKLRNTIVELKRTMSELEAERDKRQREARCREEDMQRLRDDEAYRISLLHSAFLSYFNSSSSHPPAPPNFPTTPTTNP</sequence>
<evidence type="ECO:0000256" key="4">
    <source>
        <dbReference type="ARBA" id="ARBA00023212"/>
    </source>
</evidence>
<dbReference type="SMART" id="SM00368">
    <property type="entry name" value="LRR_RI"/>
    <property type="match status" value="5"/>
</dbReference>
<evidence type="ECO:0000256" key="1">
    <source>
        <dbReference type="ARBA" id="ARBA00004300"/>
    </source>
</evidence>
<dbReference type="PANTHER" id="PTHR23170">
    <property type="entry name" value="NY-REN-58 ANTIGEN"/>
    <property type="match status" value="1"/>
</dbReference>
<protein>
    <recommendedName>
        <fullName evidence="9">Leucine rich repeat containing 45</fullName>
    </recommendedName>
</protein>
<evidence type="ECO:0000313" key="7">
    <source>
        <dbReference type="EMBL" id="KAK4327413.1"/>
    </source>
</evidence>
<keyword evidence="4" id="KW-0206">Cytoskeleton</keyword>
<dbReference type="InterPro" id="IPR032675">
    <property type="entry name" value="LRR_dom_sf"/>
</dbReference>
<dbReference type="Pfam" id="PF13516">
    <property type="entry name" value="LRR_6"/>
    <property type="match status" value="2"/>
</dbReference>
<evidence type="ECO:0000313" key="8">
    <source>
        <dbReference type="Proteomes" id="UP001292094"/>
    </source>
</evidence>
<feature type="region of interest" description="Disordered" evidence="6">
    <location>
        <begin position="650"/>
        <end position="670"/>
    </location>
</feature>
<organism evidence="7 8">
    <name type="scientific">Petrolisthes manimaculis</name>
    <dbReference type="NCBI Taxonomy" id="1843537"/>
    <lineage>
        <taxon>Eukaryota</taxon>
        <taxon>Metazoa</taxon>
        <taxon>Ecdysozoa</taxon>
        <taxon>Arthropoda</taxon>
        <taxon>Crustacea</taxon>
        <taxon>Multicrustacea</taxon>
        <taxon>Malacostraca</taxon>
        <taxon>Eumalacostraca</taxon>
        <taxon>Eucarida</taxon>
        <taxon>Decapoda</taxon>
        <taxon>Pleocyemata</taxon>
        <taxon>Anomura</taxon>
        <taxon>Galatheoidea</taxon>
        <taxon>Porcellanidae</taxon>
        <taxon>Petrolisthes</taxon>
    </lineage>
</organism>
<keyword evidence="3 5" id="KW-0175">Coiled coil</keyword>
<dbReference type="SUPFAM" id="SSF52047">
    <property type="entry name" value="RNI-like"/>
    <property type="match status" value="1"/>
</dbReference>
<evidence type="ECO:0000256" key="2">
    <source>
        <dbReference type="ARBA" id="ARBA00022490"/>
    </source>
</evidence>
<dbReference type="InterPro" id="IPR001611">
    <property type="entry name" value="Leu-rich_rpt"/>
</dbReference>
<dbReference type="Gene3D" id="3.80.10.10">
    <property type="entry name" value="Ribonuclease Inhibitor"/>
    <property type="match status" value="2"/>
</dbReference>
<feature type="compositionally biased region" description="Pro residues" evidence="6">
    <location>
        <begin position="656"/>
        <end position="670"/>
    </location>
</feature>
<evidence type="ECO:0000256" key="3">
    <source>
        <dbReference type="ARBA" id="ARBA00023054"/>
    </source>
</evidence>
<accession>A0AAE1QJ86</accession>